<evidence type="ECO:0000313" key="12">
    <source>
        <dbReference type="Proteomes" id="UP000216052"/>
    </source>
</evidence>
<evidence type="ECO:0000256" key="6">
    <source>
        <dbReference type="ARBA" id="ARBA00023136"/>
    </source>
</evidence>
<keyword evidence="12" id="KW-1185">Reference proteome</keyword>
<evidence type="ECO:0000256" key="3">
    <source>
        <dbReference type="ARBA" id="ARBA00022475"/>
    </source>
</evidence>
<keyword evidence="6 7" id="KW-0472">Membrane</keyword>
<comment type="similarity">
    <text evidence="2">Belongs to the MotB family.</text>
</comment>
<evidence type="ECO:0000256" key="8">
    <source>
        <dbReference type="SAM" id="MobiDB-lite"/>
    </source>
</evidence>
<feature type="region of interest" description="Disordered" evidence="8">
    <location>
        <begin position="62"/>
        <end position="82"/>
    </location>
</feature>
<reference evidence="11" key="1">
    <citation type="submission" date="2024-05" db="EMBL/GenBank/DDBJ databases">
        <title>Isolation and characterization of Sporomusa carbonis sp. nov., a carboxydotrophic hydrogenogen in the genus of Sporomusa isolated from a charcoal burning pile.</title>
        <authorList>
            <person name="Boeer T."/>
            <person name="Rosenbaum F."/>
            <person name="Eysell L."/>
            <person name="Mueller V."/>
            <person name="Daniel R."/>
            <person name="Poehlein A."/>
        </authorList>
    </citation>
    <scope>NUCLEOTIDE SEQUENCE [LARGE SCALE GENOMIC DNA]</scope>
    <source>
        <strain evidence="11">DSM 3132</strain>
    </source>
</reference>
<evidence type="ECO:0000256" key="1">
    <source>
        <dbReference type="ARBA" id="ARBA00004162"/>
    </source>
</evidence>
<evidence type="ECO:0000256" key="9">
    <source>
        <dbReference type="SAM" id="Phobius"/>
    </source>
</evidence>
<protein>
    <submittedName>
        <fullName evidence="11">Motility protein B</fullName>
    </submittedName>
</protein>
<dbReference type="InterPro" id="IPR006665">
    <property type="entry name" value="OmpA-like"/>
</dbReference>
<feature type="transmembrane region" description="Helical" evidence="9">
    <location>
        <begin position="20"/>
        <end position="40"/>
    </location>
</feature>
<feature type="domain" description="OmpA-like" evidence="10">
    <location>
        <begin position="134"/>
        <end position="256"/>
    </location>
</feature>
<keyword evidence="4 9" id="KW-0812">Transmembrane</keyword>
<dbReference type="PANTHER" id="PTHR30329:SF21">
    <property type="entry name" value="LIPOPROTEIN YIAD-RELATED"/>
    <property type="match status" value="1"/>
</dbReference>
<dbReference type="Proteomes" id="UP000216052">
    <property type="component" value="Chromosome"/>
</dbReference>
<dbReference type="Pfam" id="PF00691">
    <property type="entry name" value="OmpA"/>
    <property type="match status" value="1"/>
</dbReference>
<dbReference type="Gene3D" id="3.30.1330.60">
    <property type="entry name" value="OmpA-like domain"/>
    <property type="match status" value="1"/>
</dbReference>
<dbReference type="RefSeq" id="WP_093795910.1">
    <property type="nucleotide sequence ID" value="NZ_CP155571.1"/>
</dbReference>
<organism evidence="11 12">
    <name type="scientific">Sporomusa acidovorans (strain ATCC 49682 / DSM 3132 / Mol)</name>
    <dbReference type="NCBI Taxonomy" id="1123286"/>
    <lineage>
        <taxon>Bacteria</taxon>
        <taxon>Bacillati</taxon>
        <taxon>Bacillota</taxon>
        <taxon>Negativicutes</taxon>
        <taxon>Selenomonadales</taxon>
        <taxon>Sporomusaceae</taxon>
        <taxon>Sporomusa</taxon>
    </lineage>
</organism>
<keyword evidence="3" id="KW-1003">Cell membrane</keyword>
<dbReference type="PROSITE" id="PS51123">
    <property type="entry name" value="OMPA_2"/>
    <property type="match status" value="1"/>
</dbReference>
<evidence type="ECO:0000256" key="4">
    <source>
        <dbReference type="ARBA" id="ARBA00022692"/>
    </source>
</evidence>
<evidence type="ECO:0000256" key="5">
    <source>
        <dbReference type="ARBA" id="ARBA00022989"/>
    </source>
</evidence>
<evidence type="ECO:0000313" key="11">
    <source>
        <dbReference type="EMBL" id="XFO71390.1"/>
    </source>
</evidence>
<dbReference type="Pfam" id="PF13677">
    <property type="entry name" value="MotB_plug"/>
    <property type="match status" value="1"/>
</dbReference>
<dbReference type="InterPro" id="IPR036737">
    <property type="entry name" value="OmpA-like_sf"/>
</dbReference>
<dbReference type="EMBL" id="CP155571">
    <property type="protein sequence ID" value="XFO71390.1"/>
    <property type="molecule type" value="Genomic_DNA"/>
</dbReference>
<dbReference type="InterPro" id="IPR025713">
    <property type="entry name" value="MotB-like_N_dom"/>
</dbReference>
<dbReference type="InterPro" id="IPR050330">
    <property type="entry name" value="Bact_OuterMem_StrucFunc"/>
</dbReference>
<evidence type="ECO:0000259" key="10">
    <source>
        <dbReference type="PROSITE" id="PS51123"/>
    </source>
</evidence>
<proteinExistence type="inferred from homology"/>
<sequence>MSRKPKKEHHEEHADETWLVPYSDILTLLLALFIVLFASAQVDQKKFDQLKASFNVAFSGSPALLENPRPPQPEKGSQAPPVPHLPVIMENLGATNEQKAYMQETAQLVETKKKLDKYIADNGLGNDLTTVLTDDGLLIRIKDTALFPSGSATLRPESRRFGEQIAKLLTPLTQKVTVSGHTDNMSINTGEFPSNWELSSRRSVNFMRFLLAQDTGLKPERFSATGCGEYQPVATNDTEAGRAANRRVEVLIQRNYRP</sequence>
<evidence type="ECO:0000256" key="7">
    <source>
        <dbReference type="PROSITE-ProRule" id="PRU00473"/>
    </source>
</evidence>
<evidence type="ECO:0000256" key="2">
    <source>
        <dbReference type="ARBA" id="ARBA00008914"/>
    </source>
</evidence>
<name>A0ABZ3IZI1_SPOA4</name>
<accession>A0ABZ3IZI1</accession>
<comment type="subcellular location">
    <subcellularLocation>
        <location evidence="1">Cell membrane</location>
        <topology evidence="1">Single-pass membrane protein</topology>
    </subcellularLocation>
</comment>
<dbReference type="SUPFAM" id="SSF103088">
    <property type="entry name" value="OmpA-like"/>
    <property type="match status" value="1"/>
</dbReference>
<dbReference type="PANTHER" id="PTHR30329">
    <property type="entry name" value="STATOR ELEMENT OF FLAGELLAR MOTOR COMPLEX"/>
    <property type="match status" value="1"/>
</dbReference>
<keyword evidence="5 9" id="KW-1133">Transmembrane helix</keyword>
<dbReference type="CDD" id="cd07185">
    <property type="entry name" value="OmpA_C-like"/>
    <property type="match status" value="1"/>
</dbReference>
<gene>
    <name evidence="11" type="primary">motB</name>
    <name evidence="11" type="ORF">SPACI_014050</name>
</gene>